<comment type="caution">
    <text evidence="1">The sequence shown here is derived from an EMBL/GenBank/DDBJ whole genome shotgun (WGS) entry which is preliminary data.</text>
</comment>
<name>X1DFP5_9ZZZZ</name>
<feature type="non-terminal residue" evidence="1">
    <location>
        <position position="60"/>
    </location>
</feature>
<reference evidence="1" key="1">
    <citation type="journal article" date="2014" name="Front. Microbiol.">
        <title>High frequency of phylogenetically diverse reductive dehalogenase-homologous genes in deep subseafloor sedimentary metagenomes.</title>
        <authorList>
            <person name="Kawai M."/>
            <person name="Futagami T."/>
            <person name="Toyoda A."/>
            <person name="Takaki Y."/>
            <person name="Nishi S."/>
            <person name="Hori S."/>
            <person name="Arai W."/>
            <person name="Tsubouchi T."/>
            <person name="Morono Y."/>
            <person name="Uchiyama I."/>
            <person name="Ito T."/>
            <person name="Fujiyama A."/>
            <person name="Inagaki F."/>
            <person name="Takami H."/>
        </authorList>
    </citation>
    <scope>NUCLEOTIDE SEQUENCE</scope>
    <source>
        <strain evidence="1">Expedition CK06-06</strain>
    </source>
</reference>
<sequence>MFPHTKYYVKAYARNENGISYSKEKEITTSDYGSFTDSRDGRIYKWVEIGNQIWMAENLS</sequence>
<proteinExistence type="predicted"/>
<organism evidence="1">
    <name type="scientific">marine sediment metagenome</name>
    <dbReference type="NCBI Taxonomy" id="412755"/>
    <lineage>
        <taxon>unclassified sequences</taxon>
        <taxon>metagenomes</taxon>
        <taxon>ecological metagenomes</taxon>
    </lineage>
</organism>
<dbReference type="EMBL" id="BART01034724">
    <property type="protein sequence ID" value="GAH07125.1"/>
    <property type="molecule type" value="Genomic_DNA"/>
</dbReference>
<accession>X1DFP5</accession>
<protein>
    <recommendedName>
        <fullName evidence="2">Fibronectin type-III domain-containing protein</fullName>
    </recommendedName>
</protein>
<dbReference type="AlphaFoldDB" id="X1DFP5"/>
<evidence type="ECO:0000313" key="1">
    <source>
        <dbReference type="EMBL" id="GAH07125.1"/>
    </source>
</evidence>
<evidence type="ECO:0008006" key="2">
    <source>
        <dbReference type="Google" id="ProtNLM"/>
    </source>
</evidence>
<gene>
    <name evidence="1" type="ORF">S01H4_59255</name>
</gene>